<evidence type="ECO:0000313" key="1">
    <source>
        <dbReference type="EMBL" id="KAK4737289.1"/>
    </source>
</evidence>
<reference evidence="1 2" key="1">
    <citation type="submission" date="2023-10" db="EMBL/GenBank/DDBJ databases">
        <title>Genome-Wide Identification Analysis in wild type Solanum Pinnatisectum Reveals Some Genes Defensing Phytophthora Infestans.</title>
        <authorList>
            <person name="Sun C."/>
        </authorList>
    </citation>
    <scope>NUCLEOTIDE SEQUENCE [LARGE SCALE GENOMIC DNA]</scope>
    <source>
        <strain evidence="1">LQN</strain>
        <tissue evidence="1">Leaf</tissue>
    </source>
</reference>
<dbReference type="Proteomes" id="UP001311915">
    <property type="component" value="Unassembled WGS sequence"/>
</dbReference>
<gene>
    <name evidence="1" type="ORF">R3W88_000986</name>
</gene>
<dbReference type="AlphaFoldDB" id="A0AAV9MH92"/>
<comment type="caution">
    <text evidence="1">The sequence shown here is derived from an EMBL/GenBank/DDBJ whole genome shotgun (WGS) entry which is preliminary data.</text>
</comment>
<name>A0AAV9MH92_9SOLN</name>
<organism evidence="1 2">
    <name type="scientific">Solanum pinnatisectum</name>
    <name type="common">tansyleaf nightshade</name>
    <dbReference type="NCBI Taxonomy" id="50273"/>
    <lineage>
        <taxon>Eukaryota</taxon>
        <taxon>Viridiplantae</taxon>
        <taxon>Streptophyta</taxon>
        <taxon>Embryophyta</taxon>
        <taxon>Tracheophyta</taxon>
        <taxon>Spermatophyta</taxon>
        <taxon>Magnoliopsida</taxon>
        <taxon>eudicotyledons</taxon>
        <taxon>Gunneridae</taxon>
        <taxon>Pentapetalae</taxon>
        <taxon>asterids</taxon>
        <taxon>lamiids</taxon>
        <taxon>Solanales</taxon>
        <taxon>Solanaceae</taxon>
        <taxon>Solanoideae</taxon>
        <taxon>Solaneae</taxon>
        <taxon>Solanum</taxon>
    </lineage>
</organism>
<protein>
    <submittedName>
        <fullName evidence="1">Uncharacterized protein</fullName>
    </submittedName>
</protein>
<sequence length="74" mass="8480">MPVKSVGQFCCISKQWLSFLSYPKFIKAHLNFHSKKHEQFKLILISNVSQSLHSLHINPKPQNGIDAISIELSF</sequence>
<proteinExistence type="predicted"/>
<evidence type="ECO:0000313" key="2">
    <source>
        <dbReference type="Proteomes" id="UP001311915"/>
    </source>
</evidence>
<accession>A0AAV9MH92</accession>
<keyword evidence="2" id="KW-1185">Reference proteome</keyword>
<dbReference type="EMBL" id="JAWPEI010000001">
    <property type="protein sequence ID" value="KAK4737289.1"/>
    <property type="molecule type" value="Genomic_DNA"/>
</dbReference>